<evidence type="ECO:0000313" key="6">
    <source>
        <dbReference type="EMBL" id="UYM05350.1"/>
    </source>
</evidence>
<organism evidence="6 7">
    <name type="scientific">Solicola gregarius</name>
    <dbReference type="NCBI Taxonomy" id="2908642"/>
    <lineage>
        <taxon>Bacteria</taxon>
        <taxon>Bacillati</taxon>
        <taxon>Actinomycetota</taxon>
        <taxon>Actinomycetes</taxon>
        <taxon>Propionibacteriales</taxon>
        <taxon>Nocardioidaceae</taxon>
        <taxon>Solicola</taxon>
    </lineage>
</organism>
<dbReference type="AlphaFoldDB" id="A0AA46THG6"/>
<dbReference type="NCBIfam" id="TIGR00044">
    <property type="entry name" value="YggS family pyridoxal phosphate-dependent enzyme"/>
    <property type="match status" value="1"/>
</dbReference>
<evidence type="ECO:0000256" key="4">
    <source>
        <dbReference type="RuleBase" id="RU004514"/>
    </source>
</evidence>
<comment type="cofactor">
    <cofactor evidence="3">
        <name>pyridoxal 5'-phosphate</name>
        <dbReference type="ChEBI" id="CHEBI:597326"/>
    </cofactor>
</comment>
<accession>A0AA46THG6</accession>
<comment type="function">
    <text evidence="2">Pyridoxal 5'-phosphate (PLP)-binding protein, which is involved in PLP homeostasis.</text>
</comment>
<sequence length="236" mass="24397">MSRTEQIASGLTAVRERIAAACAAAGREPGDVHLVVVTKTYPSSDVAILAELGVSDVGENRHPEAERKRAELGADGGGLTWHFVGGLQTNKADAVARYADVVHSVDRLRLVRALGKGAAKADRVIDALVQVNLEGRDEASGGRAGADPAEVEQIAAAIEGEPGLRLRGTMAVAPLGEDAAKAFERLRECAAALAEVHPQATIVSAGMSGDLEAAIAAGATHVRIGRAVLGERPPLR</sequence>
<evidence type="ECO:0000256" key="3">
    <source>
        <dbReference type="PIRSR" id="PIRSR004848-1"/>
    </source>
</evidence>
<dbReference type="PANTHER" id="PTHR10146:SF14">
    <property type="entry name" value="PYRIDOXAL PHOSPHATE HOMEOSTASIS PROTEIN"/>
    <property type="match status" value="1"/>
</dbReference>
<dbReference type="PIRSF" id="PIRSF004848">
    <property type="entry name" value="YBL036c_PLPDEIII"/>
    <property type="match status" value="1"/>
</dbReference>
<dbReference type="InterPro" id="IPR011078">
    <property type="entry name" value="PyrdxlP_homeostasis"/>
</dbReference>
<dbReference type="PROSITE" id="PS01211">
    <property type="entry name" value="UPF0001"/>
    <property type="match status" value="1"/>
</dbReference>
<dbReference type="InterPro" id="IPR001608">
    <property type="entry name" value="Ala_racemase_N"/>
</dbReference>
<comment type="similarity">
    <text evidence="2 4">Belongs to the pyridoxal phosphate-binding protein YggS/PROSC family.</text>
</comment>
<feature type="domain" description="Alanine racemase N-terminal" evidence="5">
    <location>
        <begin position="11"/>
        <end position="233"/>
    </location>
</feature>
<feature type="modified residue" description="N6-(pyridoxal phosphate)lysine" evidence="2 3">
    <location>
        <position position="39"/>
    </location>
</feature>
<dbReference type="Pfam" id="PF01168">
    <property type="entry name" value="Ala_racemase_N"/>
    <property type="match status" value="1"/>
</dbReference>
<evidence type="ECO:0000259" key="5">
    <source>
        <dbReference type="Pfam" id="PF01168"/>
    </source>
</evidence>
<dbReference type="RefSeq" id="WP_271634171.1">
    <property type="nucleotide sequence ID" value="NZ_CP094970.1"/>
</dbReference>
<evidence type="ECO:0000256" key="1">
    <source>
        <dbReference type="ARBA" id="ARBA00022898"/>
    </source>
</evidence>
<dbReference type="GO" id="GO:0030170">
    <property type="term" value="F:pyridoxal phosphate binding"/>
    <property type="evidence" value="ECO:0007669"/>
    <property type="project" value="UniProtKB-UniRule"/>
</dbReference>
<dbReference type="SUPFAM" id="SSF51419">
    <property type="entry name" value="PLP-binding barrel"/>
    <property type="match status" value="1"/>
</dbReference>
<proteinExistence type="inferred from homology"/>
<evidence type="ECO:0000313" key="7">
    <source>
        <dbReference type="Proteomes" id="UP001164390"/>
    </source>
</evidence>
<dbReference type="Gene3D" id="3.20.20.10">
    <property type="entry name" value="Alanine racemase"/>
    <property type="match status" value="1"/>
</dbReference>
<dbReference type="KEGG" id="sgrg:L0C25_23035"/>
<name>A0AA46THG6_9ACTN</name>
<protein>
    <recommendedName>
        <fullName evidence="2">Pyridoxal phosphate homeostasis protein</fullName>
        <shortName evidence="2">PLP homeostasis protein</shortName>
    </recommendedName>
</protein>
<dbReference type="Proteomes" id="UP001164390">
    <property type="component" value="Chromosome"/>
</dbReference>
<dbReference type="HAMAP" id="MF_02087">
    <property type="entry name" value="PLP_homeostasis"/>
    <property type="match status" value="1"/>
</dbReference>
<dbReference type="CDD" id="cd00635">
    <property type="entry name" value="PLPDE_III_YBL036c_like"/>
    <property type="match status" value="1"/>
</dbReference>
<dbReference type="InterPro" id="IPR029066">
    <property type="entry name" value="PLP-binding_barrel"/>
</dbReference>
<dbReference type="PANTHER" id="PTHR10146">
    <property type="entry name" value="PROLINE SYNTHETASE CO-TRANSCRIBED BACTERIAL HOMOLOG PROTEIN"/>
    <property type="match status" value="1"/>
</dbReference>
<keyword evidence="1 2" id="KW-0663">Pyridoxal phosphate</keyword>
<dbReference type="EMBL" id="CP094970">
    <property type="protein sequence ID" value="UYM05350.1"/>
    <property type="molecule type" value="Genomic_DNA"/>
</dbReference>
<keyword evidence="7" id="KW-1185">Reference proteome</keyword>
<reference evidence="6" key="1">
    <citation type="submission" date="2022-01" db="EMBL/GenBank/DDBJ databases">
        <title>Nocardioidaceae gen. sp. A5X3R13.</title>
        <authorList>
            <person name="Lopez Marin M.A."/>
            <person name="Uhlik O."/>
        </authorList>
    </citation>
    <scope>NUCLEOTIDE SEQUENCE</scope>
    <source>
        <strain evidence="6">A5X3R13</strain>
    </source>
</reference>
<evidence type="ECO:0000256" key="2">
    <source>
        <dbReference type="HAMAP-Rule" id="MF_02087"/>
    </source>
</evidence>
<gene>
    <name evidence="6" type="ORF">L0C25_23035</name>
</gene>